<feature type="domain" description="LPS-assembly protein LptD central" evidence="2">
    <location>
        <begin position="233"/>
        <end position="705"/>
    </location>
</feature>
<name>A0A212JQN0_9BACT</name>
<dbReference type="AlphaFoldDB" id="A0A212JQN0"/>
<feature type="compositionally biased region" description="Basic and acidic residues" evidence="1">
    <location>
        <begin position="53"/>
        <end position="70"/>
    </location>
</feature>
<reference evidence="3" key="1">
    <citation type="submission" date="2016-04" db="EMBL/GenBank/DDBJ databases">
        <authorList>
            <person name="Evans L.H."/>
            <person name="Alamgir A."/>
            <person name="Owens N."/>
            <person name="Weber N.D."/>
            <person name="Virtaneva K."/>
            <person name="Barbian K."/>
            <person name="Babar A."/>
            <person name="Rosenke K."/>
        </authorList>
    </citation>
    <scope>NUCLEOTIDE SEQUENCE</scope>
    <source>
        <strain evidence="3">86-2</strain>
    </source>
</reference>
<dbReference type="PANTHER" id="PTHR30189:SF1">
    <property type="entry name" value="LPS-ASSEMBLY PROTEIN LPTD"/>
    <property type="match status" value="1"/>
</dbReference>
<dbReference type="InterPro" id="IPR050218">
    <property type="entry name" value="LptD"/>
</dbReference>
<evidence type="ECO:0000256" key="1">
    <source>
        <dbReference type="SAM" id="MobiDB-lite"/>
    </source>
</evidence>
<accession>A0A212JQN0</accession>
<dbReference type="PANTHER" id="PTHR30189">
    <property type="entry name" value="LPS-ASSEMBLY PROTEIN"/>
    <property type="match status" value="1"/>
</dbReference>
<evidence type="ECO:0000313" key="3">
    <source>
        <dbReference type="EMBL" id="SBW01753.1"/>
    </source>
</evidence>
<dbReference type="Pfam" id="PF19838">
    <property type="entry name" value="LptD_2"/>
    <property type="match status" value="1"/>
</dbReference>
<feature type="region of interest" description="Disordered" evidence="1">
    <location>
        <begin position="755"/>
        <end position="799"/>
    </location>
</feature>
<proteinExistence type="predicted"/>
<gene>
    <name evidence="3" type="ORF">KL86DYS2_12110</name>
</gene>
<dbReference type="EMBL" id="FLUL01000001">
    <property type="protein sequence ID" value="SBW01753.1"/>
    <property type="molecule type" value="Genomic_DNA"/>
</dbReference>
<evidence type="ECO:0000259" key="2">
    <source>
        <dbReference type="Pfam" id="PF19838"/>
    </source>
</evidence>
<dbReference type="GO" id="GO:0009279">
    <property type="term" value="C:cell outer membrane"/>
    <property type="evidence" value="ECO:0007669"/>
    <property type="project" value="TreeGrafter"/>
</dbReference>
<feature type="region of interest" description="Disordered" evidence="1">
    <location>
        <begin position="36"/>
        <end position="74"/>
    </location>
</feature>
<feature type="compositionally biased region" description="Polar residues" evidence="1">
    <location>
        <begin position="36"/>
        <end position="47"/>
    </location>
</feature>
<sequence>MKKIQLLTYTFLLILFSVPFWGAQISRIESRITHLDNPQDSLPTDSASPRVRLSRDPVRKTQNDSIRMRGDSLPSDSVKKKKAVLDAVVDYTANDSIVLTAGNWGYLYGESVVKYTDISLKGEKIWMNMDSSLVYATYGLDSVGKEFGFPVFTDGGTDYESKTMKYNFKTKKGYITNVITTQGEGYIVASRAKKNDDNSFFMREGKYTTCDDHEHPHFYLALTKAKVRPKKNVVTGPAYLVIEDLPLPIGLPFGFFPFSEKYSSGVIMPSYGDELARGFNLRDGGYYFAINDNIDLAVTGEIYTKGSWGINARSSYRKRYKYSGGFDVGYLVTKLGEKGIDYSLAKDLKINWTHSQDPKSNMFRTLSASVQFSTSSYDRNDLNTAYTPMGTNNTKSSNVTLTQKIPNSPWSFSANISAAQRTQDSTISLTLPNVTVTMSRIAPFKRKDAVGAEKWYEKIQLSYTGDLRNNITTKENKLFQSNLQKDWNNAMKHTIPVSATFSALNYLNITPSFNYTERWYTSKIEKRWDADQRRMVVEDTTYSFNRVYDFNFSLGFQTKLYGMFTPIFSKNTQIRHVFTPSISLSYAPDFSSQKFGFYEKLYYYDSEGNWRDTGNKYSPYEQGMFGVPSQGAQGMINFSFDNNLEMKYRDSNDSIKKISLIDNLGINFSHNMMAKEFKWSDINMGLRLKFSKSFTVNLNAAFDPYLYRAETNDAGEVTSLRRVNELRISNGKGFGRLKSTGYSISPSINQDTFKKWFGGGDDKDKDSKKKEDESTQSENNLAAPGEEEERKSLMEAKKDDNQYDEDGYVKNEIKWNLGISFSMNYNTNKLPKQATRNDYAEYRGTLTKALSLNGNIQPTKNWSFNFNASYDFDAGKIAYMSCNLTRNLHCWSISASFNPVGQYKSYYVSLRASSSMLQDLKYEQRGRASSYDPNWD</sequence>
<protein>
    <recommendedName>
        <fullName evidence="2">LPS-assembly protein LptD central domain-containing protein</fullName>
    </recommendedName>
</protein>
<dbReference type="RefSeq" id="WP_296949678.1">
    <property type="nucleotide sequence ID" value="NZ_LT599021.1"/>
</dbReference>
<feature type="compositionally biased region" description="Basic and acidic residues" evidence="1">
    <location>
        <begin position="760"/>
        <end position="773"/>
    </location>
</feature>
<dbReference type="InterPro" id="IPR045659">
    <property type="entry name" value="LptD_2"/>
</dbReference>
<organism evidence="3">
    <name type="scientific">uncultured Dysgonomonas sp</name>
    <dbReference type="NCBI Taxonomy" id="206096"/>
    <lineage>
        <taxon>Bacteria</taxon>
        <taxon>Pseudomonadati</taxon>
        <taxon>Bacteroidota</taxon>
        <taxon>Bacteroidia</taxon>
        <taxon>Bacteroidales</taxon>
        <taxon>Dysgonomonadaceae</taxon>
        <taxon>Dysgonomonas</taxon>
        <taxon>environmental samples</taxon>
    </lineage>
</organism>
<feature type="compositionally biased region" description="Basic and acidic residues" evidence="1">
    <location>
        <begin position="788"/>
        <end position="799"/>
    </location>
</feature>
<dbReference type="GO" id="GO:1990351">
    <property type="term" value="C:transporter complex"/>
    <property type="evidence" value="ECO:0007669"/>
    <property type="project" value="TreeGrafter"/>
</dbReference>